<reference evidence="1" key="1">
    <citation type="submission" date="2015-04" db="UniProtKB">
        <authorList>
            <consortium name="EnsemblPlants"/>
        </authorList>
    </citation>
    <scope>IDENTIFICATION</scope>
</reference>
<accession>A0A0D9ZY51</accession>
<evidence type="ECO:0000313" key="2">
    <source>
        <dbReference type="Proteomes" id="UP000026961"/>
    </source>
</evidence>
<sequence>MLTVITANSGDLIF</sequence>
<dbReference type="Proteomes" id="UP000026961">
    <property type="component" value="Chromosome 5"/>
</dbReference>
<dbReference type="Gramene" id="OGLUM05G14420.1">
    <property type="protein sequence ID" value="OGLUM05G14420.1"/>
    <property type="gene ID" value="OGLUM05G14420"/>
</dbReference>
<protein>
    <submittedName>
        <fullName evidence="1">Uncharacterized protein</fullName>
    </submittedName>
</protein>
<evidence type="ECO:0000313" key="1">
    <source>
        <dbReference type="EnsemblPlants" id="OGLUM05G14420.1"/>
    </source>
</evidence>
<dbReference type="EnsemblPlants" id="OGLUM05G14420.1">
    <property type="protein sequence ID" value="OGLUM05G14420.1"/>
    <property type="gene ID" value="OGLUM05G14420"/>
</dbReference>
<reference evidence="1" key="2">
    <citation type="submission" date="2018-05" db="EMBL/GenBank/DDBJ databases">
        <title>OgluRS3 (Oryza glumaepatula Reference Sequence Version 3).</title>
        <authorList>
            <person name="Zhang J."/>
            <person name="Kudrna D."/>
            <person name="Lee S."/>
            <person name="Talag J."/>
            <person name="Welchert J."/>
            <person name="Wing R.A."/>
        </authorList>
    </citation>
    <scope>NUCLEOTIDE SEQUENCE [LARGE SCALE GENOMIC DNA]</scope>
</reference>
<proteinExistence type="predicted"/>
<dbReference type="HOGENOM" id="CLU_3435161_0_0_1"/>
<keyword evidence="2" id="KW-1185">Reference proteome</keyword>
<organism evidence="1">
    <name type="scientific">Oryza glumipatula</name>
    <dbReference type="NCBI Taxonomy" id="40148"/>
    <lineage>
        <taxon>Eukaryota</taxon>
        <taxon>Viridiplantae</taxon>
        <taxon>Streptophyta</taxon>
        <taxon>Embryophyta</taxon>
        <taxon>Tracheophyta</taxon>
        <taxon>Spermatophyta</taxon>
        <taxon>Magnoliopsida</taxon>
        <taxon>Liliopsida</taxon>
        <taxon>Poales</taxon>
        <taxon>Poaceae</taxon>
        <taxon>BOP clade</taxon>
        <taxon>Oryzoideae</taxon>
        <taxon>Oryzeae</taxon>
        <taxon>Oryzinae</taxon>
        <taxon>Oryza</taxon>
    </lineage>
</organism>
<name>A0A0D9ZY51_9ORYZ</name>